<sequence>MDFRVIISSTKSYKIVLAIAIAFLLMLSSISYRQINNLEKSADLVSSSLLIEKEINNLFSKFSLVEAAEYKALIVKDTTLADTYKDYKREIEISLHNLTELTKEVPEQQQYIDSTVQFKDSLHAIVTRLNKYRYHLLEASEEEVIKEVSALSSVVQRLKLFKSGMSKKREAIFKERMIAYKTETFFTPFISLLLALFSLIIFWLAFRKINNSRKKLVSTQAFVESIVTTSNNLITYFRPLRDENGKVIDFIFEYASNKIEDMTGTSAQDIVGQRLSQAYPSTFTNGISEMYINCLETGKSQQLTSHYTFNNEGKWLKSVASKLEGGVNVTTIDVTQEKERNENLRNLNNSLFLKNAILNNAEVMAKIGSFSTYLENGETDMSDNLYTMLGCKPNDFEASFEKLSSFVHPDDKIKFEKSTSKNLKAKGITEANYRVITKNRKVKHFKSATLTIMEHGKEKMVGVLQDVTESIKKDKKLKKRNKELKRSNAELESFNRVVSHDLQEPLRKIQMFISLLSETEGTAFSDKSLTYFNKIDTSANRMQMLIKNLLSYSRIDSTHENFERIDLNKKLEKVQDNLSERLKEANVKIVKTELPIIKGIPFQMEQLFNNLISNAIKYRSLTGPAKILIDASKVYKDQIPFNFLKTSNSYHKIVVSDNGIGFDQENADKIFDIFERLHQKNEYSGTGIGLAICKKIVENHHGFIHASSEPNKGSIFYIYLPA</sequence>
<accession>A0A5B7TWP4</accession>
<name>A0A5B7TWP4_9FLAO</name>
<evidence type="ECO:0000313" key="8">
    <source>
        <dbReference type="EMBL" id="QCX39092.1"/>
    </source>
</evidence>
<keyword evidence="6" id="KW-1133">Transmembrane helix</keyword>
<keyword evidence="6" id="KW-0472">Membrane</keyword>
<dbReference type="InterPro" id="IPR036097">
    <property type="entry name" value="HisK_dim/P_sf"/>
</dbReference>
<protein>
    <recommendedName>
        <fullName evidence="2">histidine kinase</fullName>
        <ecNumber evidence="2">2.7.13.3</ecNumber>
    </recommendedName>
</protein>
<evidence type="ECO:0000256" key="1">
    <source>
        <dbReference type="ARBA" id="ARBA00000085"/>
    </source>
</evidence>
<dbReference type="EMBL" id="CP040749">
    <property type="protein sequence ID" value="QCX39092.1"/>
    <property type="molecule type" value="Genomic_DNA"/>
</dbReference>
<gene>
    <name evidence="8" type="ORF">FF125_11835</name>
</gene>
<dbReference type="InterPro" id="IPR000014">
    <property type="entry name" value="PAS"/>
</dbReference>
<dbReference type="InterPro" id="IPR005467">
    <property type="entry name" value="His_kinase_dom"/>
</dbReference>
<dbReference type="PANTHER" id="PTHR43304">
    <property type="entry name" value="PHYTOCHROME-LIKE PROTEIN CPH1"/>
    <property type="match status" value="1"/>
</dbReference>
<dbReference type="SUPFAM" id="SSF47384">
    <property type="entry name" value="Homodimeric domain of signal transducing histidine kinase"/>
    <property type="match status" value="1"/>
</dbReference>
<dbReference type="InterPro" id="IPR035965">
    <property type="entry name" value="PAS-like_dom_sf"/>
</dbReference>
<keyword evidence="6" id="KW-0812">Transmembrane</keyword>
<dbReference type="CDD" id="cd00082">
    <property type="entry name" value="HisKA"/>
    <property type="match status" value="1"/>
</dbReference>
<organism evidence="8 9">
    <name type="scientific">Aureibaculum algae</name>
    <dbReference type="NCBI Taxonomy" id="2584122"/>
    <lineage>
        <taxon>Bacteria</taxon>
        <taxon>Pseudomonadati</taxon>
        <taxon>Bacteroidota</taxon>
        <taxon>Flavobacteriia</taxon>
        <taxon>Flavobacteriales</taxon>
        <taxon>Flavobacteriaceae</taxon>
        <taxon>Aureibaculum</taxon>
    </lineage>
</organism>
<dbReference type="SUPFAM" id="SSF55785">
    <property type="entry name" value="PYP-like sensor domain (PAS domain)"/>
    <property type="match status" value="2"/>
</dbReference>
<evidence type="ECO:0000256" key="4">
    <source>
        <dbReference type="ARBA" id="ARBA00022679"/>
    </source>
</evidence>
<dbReference type="Pfam" id="PF08447">
    <property type="entry name" value="PAS_3"/>
    <property type="match status" value="1"/>
</dbReference>
<dbReference type="Pfam" id="PF00512">
    <property type="entry name" value="HisKA"/>
    <property type="match status" value="1"/>
</dbReference>
<dbReference type="Gene3D" id="3.30.565.10">
    <property type="entry name" value="Histidine kinase-like ATPase, C-terminal domain"/>
    <property type="match status" value="1"/>
</dbReference>
<evidence type="ECO:0000256" key="6">
    <source>
        <dbReference type="SAM" id="Phobius"/>
    </source>
</evidence>
<evidence type="ECO:0000256" key="3">
    <source>
        <dbReference type="ARBA" id="ARBA00022553"/>
    </source>
</evidence>
<reference evidence="8 9" key="1">
    <citation type="submission" date="2019-05" db="EMBL/GenBank/DDBJ databases">
        <title>Algicella ahnfeltiae gen. nov., sp. nov., a novel marine bacterium of the family Flavobacteriaceae isolated from a red alga.</title>
        <authorList>
            <person name="Nedashkovskaya O.I."/>
            <person name="Kukhlevskiy A.D."/>
            <person name="Kim S.-G."/>
            <person name="Zhukova N.V."/>
            <person name="Mikhailov V.V."/>
        </authorList>
    </citation>
    <scope>NUCLEOTIDE SEQUENCE [LARGE SCALE GENOMIC DNA]</scope>
    <source>
        <strain evidence="8 9">10Alg115</strain>
    </source>
</reference>
<dbReference type="Gene3D" id="3.30.450.20">
    <property type="entry name" value="PAS domain"/>
    <property type="match status" value="2"/>
</dbReference>
<dbReference type="InterPro" id="IPR004358">
    <property type="entry name" value="Sig_transdc_His_kin-like_C"/>
</dbReference>
<comment type="catalytic activity">
    <reaction evidence="1">
        <text>ATP + protein L-histidine = ADP + protein N-phospho-L-histidine.</text>
        <dbReference type="EC" id="2.7.13.3"/>
    </reaction>
</comment>
<dbReference type="RefSeq" id="WP_138949957.1">
    <property type="nucleotide sequence ID" value="NZ_CP040749.1"/>
</dbReference>
<dbReference type="Proteomes" id="UP000306229">
    <property type="component" value="Chromosome"/>
</dbReference>
<dbReference type="KEGG" id="fbe:FF125_11835"/>
<keyword evidence="5" id="KW-0418">Kinase</keyword>
<dbReference type="CDD" id="cd00130">
    <property type="entry name" value="PAS"/>
    <property type="match status" value="1"/>
</dbReference>
<dbReference type="PANTHER" id="PTHR43304:SF1">
    <property type="entry name" value="PAC DOMAIN-CONTAINING PROTEIN"/>
    <property type="match status" value="1"/>
</dbReference>
<keyword evidence="3" id="KW-0597">Phosphoprotein</keyword>
<dbReference type="Pfam" id="PF02518">
    <property type="entry name" value="HATPase_c"/>
    <property type="match status" value="1"/>
</dbReference>
<feature type="transmembrane region" description="Helical" evidence="6">
    <location>
        <begin position="185"/>
        <end position="206"/>
    </location>
</feature>
<evidence type="ECO:0000259" key="7">
    <source>
        <dbReference type="PROSITE" id="PS50109"/>
    </source>
</evidence>
<dbReference type="InterPro" id="IPR013656">
    <property type="entry name" value="PAS_4"/>
</dbReference>
<evidence type="ECO:0000256" key="2">
    <source>
        <dbReference type="ARBA" id="ARBA00012438"/>
    </source>
</evidence>
<dbReference type="Gene3D" id="1.10.287.130">
    <property type="match status" value="1"/>
</dbReference>
<keyword evidence="4" id="KW-0808">Transferase</keyword>
<evidence type="ECO:0000256" key="5">
    <source>
        <dbReference type="ARBA" id="ARBA00022777"/>
    </source>
</evidence>
<dbReference type="FunFam" id="3.30.565.10:FF:000006">
    <property type="entry name" value="Sensor histidine kinase WalK"/>
    <property type="match status" value="1"/>
</dbReference>
<feature type="domain" description="Histidine kinase" evidence="7">
    <location>
        <begin position="497"/>
        <end position="722"/>
    </location>
</feature>
<dbReference type="Pfam" id="PF08448">
    <property type="entry name" value="PAS_4"/>
    <property type="match status" value="1"/>
</dbReference>
<dbReference type="SMART" id="SM00387">
    <property type="entry name" value="HATPase_c"/>
    <property type="match status" value="1"/>
</dbReference>
<dbReference type="InterPro" id="IPR013655">
    <property type="entry name" value="PAS_fold_3"/>
</dbReference>
<dbReference type="SUPFAM" id="SSF55874">
    <property type="entry name" value="ATPase domain of HSP90 chaperone/DNA topoisomerase II/histidine kinase"/>
    <property type="match status" value="1"/>
</dbReference>
<dbReference type="SMART" id="SM00388">
    <property type="entry name" value="HisKA"/>
    <property type="match status" value="1"/>
</dbReference>
<dbReference type="InterPro" id="IPR052162">
    <property type="entry name" value="Sensor_kinase/Photoreceptor"/>
</dbReference>
<keyword evidence="9" id="KW-1185">Reference proteome</keyword>
<dbReference type="PRINTS" id="PR00344">
    <property type="entry name" value="BCTRLSENSOR"/>
</dbReference>
<dbReference type="GO" id="GO:0000155">
    <property type="term" value="F:phosphorelay sensor kinase activity"/>
    <property type="evidence" value="ECO:0007669"/>
    <property type="project" value="InterPro"/>
</dbReference>
<evidence type="ECO:0000313" key="9">
    <source>
        <dbReference type="Proteomes" id="UP000306229"/>
    </source>
</evidence>
<dbReference type="InterPro" id="IPR036890">
    <property type="entry name" value="HATPase_C_sf"/>
</dbReference>
<dbReference type="InterPro" id="IPR003661">
    <property type="entry name" value="HisK_dim/P_dom"/>
</dbReference>
<dbReference type="EC" id="2.7.13.3" evidence="2"/>
<dbReference type="PROSITE" id="PS50109">
    <property type="entry name" value="HIS_KIN"/>
    <property type="match status" value="1"/>
</dbReference>
<dbReference type="AlphaFoldDB" id="A0A5B7TWP4"/>
<dbReference type="OrthoDB" id="9124519at2"/>
<dbReference type="InterPro" id="IPR003594">
    <property type="entry name" value="HATPase_dom"/>
</dbReference>
<proteinExistence type="predicted"/>